<evidence type="ECO:0000313" key="3">
    <source>
        <dbReference type="Proteomes" id="UP000187158"/>
    </source>
</evidence>
<dbReference type="RefSeq" id="WP_218641474.1">
    <property type="nucleotide sequence ID" value="NZ_MPVP01000300.1"/>
</dbReference>
<comment type="caution">
    <text evidence="2">The sequence shown here is derived from an EMBL/GenBank/DDBJ whole genome shotgun (WGS) entry which is preliminary data.</text>
</comment>
<evidence type="ECO:0000256" key="1">
    <source>
        <dbReference type="SAM" id="MobiDB-lite"/>
    </source>
</evidence>
<accession>A0ABX3GJB7</accession>
<sequence length="171" mass="17128">GDKGSSILVFTFASADDCVQFQPTEVSLMSSSTEIDKSFKVAATNGTCPVPSTDGTDEGNTADESDTAGTTGGTAEGADATNSVADASPSPTPSSDTENSTGLPSATAVTEGEQPSYQVEVTLESGATILEKSMIKAGRFTLIVDPDPNIPPASDSSAEPSPTASPDGTAE</sequence>
<evidence type="ECO:0000313" key="2">
    <source>
        <dbReference type="EMBL" id="OMD14810.1"/>
    </source>
</evidence>
<feature type="compositionally biased region" description="Polar residues" evidence="1">
    <location>
        <begin position="98"/>
        <end position="118"/>
    </location>
</feature>
<reference evidence="2 3" key="1">
    <citation type="submission" date="2016-11" db="EMBL/GenBank/DDBJ databases">
        <title>Paenibacillus species isolates.</title>
        <authorList>
            <person name="Beno S.M."/>
        </authorList>
    </citation>
    <scope>NUCLEOTIDE SEQUENCE [LARGE SCALE GENOMIC DNA]</scope>
    <source>
        <strain evidence="2 3">FSL H7-0433</strain>
    </source>
</reference>
<organism evidence="2 3">
    <name type="scientific">Paenibacillus odorifer</name>
    <dbReference type="NCBI Taxonomy" id="189426"/>
    <lineage>
        <taxon>Bacteria</taxon>
        <taxon>Bacillati</taxon>
        <taxon>Bacillota</taxon>
        <taxon>Bacilli</taxon>
        <taxon>Bacillales</taxon>
        <taxon>Paenibacillaceae</taxon>
        <taxon>Paenibacillus</taxon>
    </lineage>
</organism>
<proteinExistence type="predicted"/>
<dbReference type="EMBL" id="MPVP01000300">
    <property type="protein sequence ID" value="OMD14810.1"/>
    <property type="molecule type" value="Genomic_DNA"/>
</dbReference>
<feature type="region of interest" description="Disordered" evidence="1">
    <location>
        <begin position="144"/>
        <end position="171"/>
    </location>
</feature>
<feature type="compositionally biased region" description="Acidic residues" evidence="1">
    <location>
        <begin position="55"/>
        <end position="66"/>
    </location>
</feature>
<dbReference type="Proteomes" id="UP000187158">
    <property type="component" value="Unassembled WGS sequence"/>
</dbReference>
<keyword evidence="3" id="KW-1185">Reference proteome</keyword>
<feature type="compositionally biased region" description="Low complexity" evidence="1">
    <location>
        <begin position="152"/>
        <end position="171"/>
    </location>
</feature>
<feature type="region of interest" description="Disordered" evidence="1">
    <location>
        <begin position="42"/>
        <end position="118"/>
    </location>
</feature>
<name>A0ABX3GJB7_9BACL</name>
<feature type="compositionally biased region" description="Low complexity" evidence="1">
    <location>
        <begin position="76"/>
        <end position="97"/>
    </location>
</feature>
<feature type="non-terminal residue" evidence="2">
    <location>
        <position position="1"/>
    </location>
</feature>
<gene>
    <name evidence="2" type="ORF">BSO21_27615</name>
</gene>
<protein>
    <submittedName>
        <fullName evidence="2">Uncharacterized protein</fullName>
    </submittedName>
</protein>